<dbReference type="AlphaFoldDB" id="A0ABD1KU73"/>
<dbReference type="Gene3D" id="3.30.420.10">
    <property type="entry name" value="Ribonuclease H-like superfamily/Ribonuclease H"/>
    <property type="match status" value="1"/>
</dbReference>
<dbReference type="Pfam" id="PF24764">
    <property type="entry name" value="rva_4"/>
    <property type="match status" value="1"/>
</dbReference>
<dbReference type="InterPro" id="IPR012337">
    <property type="entry name" value="RNaseH-like_sf"/>
</dbReference>
<evidence type="ECO:0000313" key="3">
    <source>
        <dbReference type="Proteomes" id="UP001591681"/>
    </source>
</evidence>
<dbReference type="InterPro" id="IPR036397">
    <property type="entry name" value="RNaseH_sf"/>
</dbReference>
<name>A0ABD1KU73_9TELE</name>
<sequence>MEVVSGNYLVGPESVRASLRSRGITVQRRRVRDSMHRTNPGASAIRSLLQSPERRSYSVQGPNSLWHIDGNHKLIRWRIVIHGGIDGYSRLIVFLRASANNRSATVLDSFVGAVARYGVPSRVRTDRGGENAAVCLLMNIFRGLRRGSAIQGRSVHNQSIERLWADLWRGLTNVYYELFHFLENEGIIDPDNDRHIWALHYTYLPRINRDLADFVSQWNNHGLRTERHLSPRQIFVRGCLQQQGSRFEPSLILSVALEVSMEYH</sequence>
<proteinExistence type="predicted"/>
<dbReference type="PANTHER" id="PTHR46791">
    <property type="entry name" value="EXPRESSED PROTEIN"/>
    <property type="match status" value="1"/>
</dbReference>
<protein>
    <recommendedName>
        <fullName evidence="1">Integrase catalytic domain-containing protein</fullName>
    </recommendedName>
</protein>
<reference evidence="2 3" key="1">
    <citation type="submission" date="2024-09" db="EMBL/GenBank/DDBJ databases">
        <title>A chromosome-level genome assembly of Gray's grenadier anchovy, Coilia grayii.</title>
        <authorList>
            <person name="Fu Z."/>
        </authorList>
    </citation>
    <scope>NUCLEOTIDE SEQUENCE [LARGE SCALE GENOMIC DNA]</scope>
    <source>
        <strain evidence="2">G4</strain>
        <tissue evidence="2">Muscle</tissue>
    </source>
</reference>
<dbReference type="Proteomes" id="UP001591681">
    <property type="component" value="Unassembled WGS sequence"/>
</dbReference>
<organism evidence="2 3">
    <name type="scientific">Coilia grayii</name>
    <name type="common">Gray's grenadier anchovy</name>
    <dbReference type="NCBI Taxonomy" id="363190"/>
    <lineage>
        <taxon>Eukaryota</taxon>
        <taxon>Metazoa</taxon>
        <taxon>Chordata</taxon>
        <taxon>Craniata</taxon>
        <taxon>Vertebrata</taxon>
        <taxon>Euteleostomi</taxon>
        <taxon>Actinopterygii</taxon>
        <taxon>Neopterygii</taxon>
        <taxon>Teleostei</taxon>
        <taxon>Clupei</taxon>
        <taxon>Clupeiformes</taxon>
        <taxon>Clupeoidei</taxon>
        <taxon>Engraulidae</taxon>
        <taxon>Coilinae</taxon>
        <taxon>Coilia</taxon>
    </lineage>
</organism>
<keyword evidence="3" id="KW-1185">Reference proteome</keyword>
<evidence type="ECO:0000313" key="2">
    <source>
        <dbReference type="EMBL" id="KAL2102318.1"/>
    </source>
</evidence>
<accession>A0ABD1KU73</accession>
<gene>
    <name evidence="2" type="ORF">ACEWY4_001486</name>
</gene>
<dbReference type="PROSITE" id="PS50994">
    <property type="entry name" value="INTEGRASE"/>
    <property type="match status" value="1"/>
</dbReference>
<dbReference type="EMBL" id="JBHFQA010000002">
    <property type="protein sequence ID" value="KAL2102318.1"/>
    <property type="molecule type" value="Genomic_DNA"/>
</dbReference>
<feature type="domain" description="Integrase catalytic" evidence="1">
    <location>
        <begin position="58"/>
        <end position="239"/>
    </location>
</feature>
<evidence type="ECO:0000259" key="1">
    <source>
        <dbReference type="PROSITE" id="PS50994"/>
    </source>
</evidence>
<dbReference type="SUPFAM" id="SSF53098">
    <property type="entry name" value="Ribonuclease H-like"/>
    <property type="match status" value="1"/>
</dbReference>
<dbReference type="PANTHER" id="PTHR46791:SF5">
    <property type="entry name" value="CLR5 DOMAIN-CONTAINING PROTEIN-RELATED"/>
    <property type="match status" value="1"/>
</dbReference>
<dbReference type="InterPro" id="IPR058913">
    <property type="entry name" value="Integrase_dom_put"/>
</dbReference>
<dbReference type="InterPro" id="IPR001584">
    <property type="entry name" value="Integrase_cat-core"/>
</dbReference>
<comment type="caution">
    <text evidence="2">The sequence shown here is derived from an EMBL/GenBank/DDBJ whole genome shotgun (WGS) entry which is preliminary data.</text>
</comment>